<reference evidence="15" key="2">
    <citation type="submission" date="2023-03" db="EMBL/GenBank/DDBJ databases">
        <authorList>
            <person name="McDonnell B."/>
        </authorList>
    </citation>
    <scope>NUCLEOTIDE SEQUENCE</scope>
    <source>
        <strain evidence="15">JM1</strain>
        <strain evidence="14">JM3</strain>
    </source>
</reference>
<keyword evidence="3" id="KW-0813">Transport</keyword>
<organism evidence="15 16">
    <name type="scientific">Lactococcus lactis subsp. cremoris</name>
    <name type="common">Streptococcus cremoris</name>
    <dbReference type="NCBI Taxonomy" id="1359"/>
    <lineage>
        <taxon>Bacteria</taxon>
        <taxon>Bacillati</taxon>
        <taxon>Bacillota</taxon>
        <taxon>Bacilli</taxon>
        <taxon>Lactobacillales</taxon>
        <taxon>Streptococcaceae</taxon>
        <taxon>Lactococcus</taxon>
    </lineage>
</organism>
<evidence type="ECO:0000313" key="14">
    <source>
        <dbReference type="EMBL" id="ARE22902.1"/>
    </source>
</evidence>
<feature type="transmembrane region" description="Helical" evidence="13">
    <location>
        <begin position="7"/>
        <end position="24"/>
    </location>
</feature>
<evidence type="ECO:0000256" key="6">
    <source>
        <dbReference type="ARBA" id="ARBA00022826"/>
    </source>
</evidence>
<evidence type="ECO:0000313" key="15">
    <source>
        <dbReference type="EMBL" id="ARE28031.1"/>
    </source>
</evidence>
<dbReference type="GO" id="GO:0016020">
    <property type="term" value="C:membrane"/>
    <property type="evidence" value="ECO:0007669"/>
    <property type="project" value="UniProtKB-SubCell"/>
</dbReference>
<comment type="similarity">
    <text evidence="2">Belongs to the TMEM175 family.</text>
</comment>
<evidence type="ECO:0000256" key="7">
    <source>
        <dbReference type="ARBA" id="ARBA00022958"/>
    </source>
</evidence>
<evidence type="ECO:0000256" key="11">
    <source>
        <dbReference type="ARBA" id="ARBA00023303"/>
    </source>
</evidence>
<keyword evidence="11" id="KW-0407">Ion channel</keyword>
<proteinExistence type="inferred from homology"/>
<name>A0A1V0P837_LACLC</name>
<keyword evidence="8 13" id="KW-1133">Transmembrane helix</keyword>
<dbReference type="Proteomes" id="UP000191806">
    <property type="component" value="Chromosome"/>
</dbReference>
<accession>A0A1V0P837</accession>
<evidence type="ECO:0000256" key="12">
    <source>
        <dbReference type="ARBA" id="ARBA00034430"/>
    </source>
</evidence>
<evidence type="ECO:0000256" key="2">
    <source>
        <dbReference type="ARBA" id="ARBA00006920"/>
    </source>
</evidence>
<keyword evidence="9" id="KW-0406">Ion transport</keyword>
<keyword evidence="6" id="KW-0631">Potassium channel</keyword>
<feature type="transmembrane region" description="Helical" evidence="13">
    <location>
        <begin position="165"/>
        <end position="186"/>
    </location>
</feature>
<comment type="subcellular location">
    <subcellularLocation>
        <location evidence="1">Membrane</location>
        <topology evidence="1">Multi-pass membrane protein</topology>
    </subcellularLocation>
</comment>
<keyword evidence="4" id="KW-0633">Potassium transport</keyword>
<evidence type="ECO:0000313" key="16">
    <source>
        <dbReference type="Proteomes" id="UP000191806"/>
    </source>
</evidence>
<keyword evidence="7" id="KW-0630">Potassium</keyword>
<protein>
    <submittedName>
        <fullName evidence="15">TMEM175 family protein</fullName>
    </submittedName>
</protein>
<comment type="catalytic activity">
    <reaction evidence="12">
        <text>K(+)(in) = K(+)(out)</text>
        <dbReference type="Rhea" id="RHEA:29463"/>
        <dbReference type="ChEBI" id="CHEBI:29103"/>
    </reaction>
</comment>
<feature type="transmembrane region" description="Helical" evidence="13">
    <location>
        <begin position="116"/>
        <end position="133"/>
    </location>
</feature>
<gene>
    <name evidence="15" type="ORF">LLJM1_0643</name>
    <name evidence="14" type="ORF">LLJM3_0694</name>
</gene>
<dbReference type="InterPro" id="IPR010617">
    <property type="entry name" value="TMEM175-like"/>
</dbReference>
<reference evidence="16 17" key="1">
    <citation type="journal article" date="2017" name="BMC Genomics">
        <title>Comparative and functional genomics of the Lactococcus lactis taxon; insights into evolution and niche adaptation.</title>
        <authorList>
            <person name="Kelleher P."/>
            <person name="Bottacini F."/>
            <person name="Mahony J."/>
            <person name="Kilcawley K.N."/>
            <person name="van Sinderen D."/>
        </authorList>
    </citation>
    <scope>NUCLEOTIDE SEQUENCE [LARGE SCALE GENOMIC DNA]</scope>
    <source>
        <strain evidence="15 16">JM1</strain>
        <strain evidence="14 17">JM3</strain>
    </source>
</reference>
<feature type="transmembrane region" description="Helical" evidence="13">
    <location>
        <begin position="44"/>
        <end position="64"/>
    </location>
</feature>
<dbReference type="EMBL" id="CP015899">
    <property type="protein sequence ID" value="ARE28031.1"/>
    <property type="molecule type" value="Genomic_DNA"/>
</dbReference>
<evidence type="ECO:0000256" key="5">
    <source>
        <dbReference type="ARBA" id="ARBA00022692"/>
    </source>
</evidence>
<feature type="transmembrane region" description="Helical" evidence="13">
    <location>
        <begin position="76"/>
        <end position="96"/>
    </location>
</feature>
<dbReference type="Proteomes" id="UP000192161">
    <property type="component" value="Chromosome"/>
</dbReference>
<dbReference type="EMBL" id="CP015901">
    <property type="protein sequence ID" value="ARE22902.1"/>
    <property type="molecule type" value="Genomic_DNA"/>
</dbReference>
<dbReference type="GO" id="GO:0005267">
    <property type="term" value="F:potassium channel activity"/>
    <property type="evidence" value="ECO:0007669"/>
    <property type="project" value="UniProtKB-KW"/>
</dbReference>
<keyword evidence="10 13" id="KW-0472">Membrane</keyword>
<evidence type="ECO:0000256" key="4">
    <source>
        <dbReference type="ARBA" id="ARBA00022538"/>
    </source>
</evidence>
<evidence type="ECO:0000256" key="13">
    <source>
        <dbReference type="SAM" id="Phobius"/>
    </source>
</evidence>
<evidence type="ECO:0000256" key="1">
    <source>
        <dbReference type="ARBA" id="ARBA00004141"/>
    </source>
</evidence>
<evidence type="ECO:0000313" key="17">
    <source>
        <dbReference type="Proteomes" id="UP000192161"/>
    </source>
</evidence>
<keyword evidence="5 13" id="KW-0812">Transmembrane</keyword>
<sequence length="218" mass="25565">MVSKGRLAGFIDAIIAVVMTIMLLEFELPKTGGIIEFLRDNLVYLIAYLLSFIYVTTSWFNQQYMLQQAENISRRIYHSCMLWVLSLSMLPVLSAWAGRTIDFFHDFGLHSPKAPALLFIMMIYLWGFAYTYMTKCFIEDNPKEKAELIAQMEVYHYLRHPFWKIGMIVSFILTFIYPPFVFIYTAGEMIFATVRSQNKKAQRFKLSFFILLTNSQLF</sequence>
<dbReference type="GO" id="GO:0015252">
    <property type="term" value="F:proton channel activity"/>
    <property type="evidence" value="ECO:0007669"/>
    <property type="project" value="InterPro"/>
</dbReference>
<evidence type="ECO:0000256" key="8">
    <source>
        <dbReference type="ARBA" id="ARBA00022989"/>
    </source>
</evidence>
<evidence type="ECO:0000256" key="9">
    <source>
        <dbReference type="ARBA" id="ARBA00023065"/>
    </source>
</evidence>
<dbReference type="Pfam" id="PF06736">
    <property type="entry name" value="TMEM175"/>
    <property type="match status" value="1"/>
</dbReference>
<dbReference type="AlphaFoldDB" id="A0A1V0P837"/>
<evidence type="ECO:0000256" key="10">
    <source>
        <dbReference type="ARBA" id="ARBA00023136"/>
    </source>
</evidence>
<dbReference type="RefSeq" id="WP_011675676.1">
    <property type="nucleotide sequence ID" value="NZ_CP015899.2"/>
</dbReference>
<evidence type="ECO:0000256" key="3">
    <source>
        <dbReference type="ARBA" id="ARBA00022448"/>
    </source>
</evidence>